<dbReference type="Proteomes" id="UP000583929">
    <property type="component" value="Unassembled WGS sequence"/>
</dbReference>
<keyword evidence="5" id="KW-1185">Reference proteome</keyword>
<dbReference type="Proteomes" id="UP000525078">
    <property type="component" value="Unassembled WGS sequence"/>
</dbReference>
<dbReference type="SUPFAM" id="SSF53474">
    <property type="entry name" value="alpha/beta-Hydrolases"/>
    <property type="match status" value="2"/>
</dbReference>
<organism evidence="3 4">
    <name type="scientific">Cannabis sativa</name>
    <name type="common">Hemp</name>
    <name type="synonym">Marijuana</name>
    <dbReference type="NCBI Taxonomy" id="3483"/>
    <lineage>
        <taxon>Eukaryota</taxon>
        <taxon>Viridiplantae</taxon>
        <taxon>Streptophyta</taxon>
        <taxon>Embryophyta</taxon>
        <taxon>Tracheophyta</taxon>
        <taxon>Spermatophyta</taxon>
        <taxon>Magnoliopsida</taxon>
        <taxon>eudicotyledons</taxon>
        <taxon>Gunneridae</taxon>
        <taxon>Pentapetalae</taxon>
        <taxon>rosids</taxon>
        <taxon>fabids</taxon>
        <taxon>Rosales</taxon>
        <taxon>Cannabaceae</taxon>
        <taxon>Cannabis</taxon>
    </lineage>
</organism>
<proteinExistence type="predicted"/>
<dbReference type="EMBL" id="JAATIQ010000183">
    <property type="protein sequence ID" value="KAF4372950.1"/>
    <property type="molecule type" value="Genomic_DNA"/>
</dbReference>
<protein>
    <recommendedName>
        <fullName evidence="1">Dienelactone hydrolase domain-containing protein</fullName>
    </recommendedName>
</protein>
<dbReference type="PANTHER" id="PTHR17630">
    <property type="entry name" value="DIENELACTONE HYDROLASE"/>
    <property type="match status" value="1"/>
</dbReference>
<name>A0A7J6FRG3_CANSA</name>
<evidence type="ECO:0000313" key="5">
    <source>
        <dbReference type="Proteomes" id="UP000583929"/>
    </source>
</evidence>
<dbReference type="EMBL" id="JAATIP010000101">
    <property type="protein sequence ID" value="KAF4373157.1"/>
    <property type="molecule type" value="Genomic_DNA"/>
</dbReference>
<dbReference type="GO" id="GO:0016787">
    <property type="term" value="F:hydrolase activity"/>
    <property type="evidence" value="ECO:0007669"/>
    <property type="project" value="InterPro"/>
</dbReference>
<dbReference type="PANTHER" id="PTHR17630:SF44">
    <property type="entry name" value="PROTEIN AIM2"/>
    <property type="match status" value="1"/>
</dbReference>
<dbReference type="AlphaFoldDB" id="A0A7J6FRG3"/>
<feature type="domain" description="Dienelactone hydrolase" evidence="1">
    <location>
        <begin position="254"/>
        <end position="460"/>
    </location>
</feature>
<evidence type="ECO:0000259" key="1">
    <source>
        <dbReference type="Pfam" id="PF01738"/>
    </source>
</evidence>
<reference evidence="4 5" key="1">
    <citation type="journal article" date="2020" name="bioRxiv">
        <title>Sequence and annotation of 42 cannabis genomes reveals extensive copy number variation in cannabinoid synthesis and pathogen resistance genes.</title>
        <authorList>
            <person name="Mckernan K.J."/>
            <person name="Helbert Y."/>
            <person name="Kane L.T."/>
            <person name="Ebling H."/>
            <person name="Zhang L."/>
            <person name="Liu B."/>
            <person name="Eaton Z."/>
            <person name="Mclaughlin S."/>
            <person name="Kingan S."/>
            <person name="Baybayan P."/>
            <person name="Concepcion G."/>
            <person name="Jordan M."/>
            <person name="Riva A."/>
            <person name="Barbazuk W."/>
            <person name="Harkins T."/>
        </authorList>
    </citation>
    <scope>NUCLEOTIDE SEQUENCE [LARGE SCALE GENOMIC DNA]</scope>
    <source>
        <strain evidence="4 5">cv. Jamaican Lion 4</strain>
        <strain evidence="2">Father</strain>
        <strain evidence="3">Mother</strain>
        <tissue evidence="3">Leaf</tissue>
    </source>
</reference>
<feature type="domain" description="Dienelactone hydrolase" evidence="1">
    <location>
        <begin position="29"/>
        <end position="240"/>
    </location>
</feature>
<dbReference type="Gene3D" id="3.40.50.1820">
    <property type="entry name" value="alpha/beta hydrolase"/>
    <property type="match status" value="2"/>
</dbReference>
<accession>A0A7J6FRG3</accession>
<sequence length="463" mass="50181">MAGSQCCSNPPTLDPNSGLGFVEELGGLKTYISTSSSDHSKIAVLLISDIFGYEAPNIRLIADKVAAAGFYAVVPDFFYGDPYNINGDNRPLLEWLKDHGTDKGVEDAKPVVEALKSKGFSAIGGVGFCWGGKVVTELAKSKSIEVAVLLHPSLVTLDDIKEVNIPIEILGAEIDNFTPPALIEQFKEILATKLPQVESHVEIIPKVEHGWTVRYNLDDEAASKSANEAHSKMLDWFSNYLNGEGTIELLGGLKTYISGSSNSKHALLLISDIFGYEAPNIRLVADKMAAAGFYVAVPDFFYGEPFVYDNRPLQDWLKDHGTDKGLEDAKAVVEAIKAKGFSAVGAAGFCWGAKVVTGLSKSKSSIAAAVLLHPSFVSLDNIKEVNVPISILGAEIDDYGPPALLKQFEEILAAKPEVDSYVEIFPNVVHGWAVRYNADDQVAANLANEAHKKMLEWFSLYVK</sequence>
<comment type="caution">
    <text evidence="3">The sequence shown here is derived from an EMBL/GenBank/DDBJ whole genome shotgun (WGS) entry which is preliminary data.</text>
</comment>
<evidence type="ECO:0000313" key="2">
    <source>
        <dbReference type="EMBL" id="KAF4372950.1"/>
    </source>
</evidence>
<evidence type="ECO:0000313" key="4">
    <source>
        <dbReference type="Proteomes" id="UP000525078"/>
    </source>
</evidence>
<dbReference type="InterPro" id="IPR002925">
    <property type="entry name" value="Dienelactn_hydro"/>
</dbReference>
<gene>
    <name evidence="3" type="ORF">F8388_019339</name>
    <name evidence="2" type="ORF">G4B88_018115</name>
</gene>
<dbReference type="Pfam" id="PF01738">
    <property type="entry name" value="DLH"/>
    <property type="match status" value="2"/>
</dbReference>
<evidence type="ECO:0000313" key="3">
    <source>
        <dbReference type="EMBL" id="KAF4373157.1"/>
    </source>
</evidence>
<dbReference type="InterPro" id="IPR029058">
    <property type="entry name" value="AB_hydrolase_fold"/>
</dbReference>